<dbReference type="Pfam" id="PF08845">
    <property type="entry name" value="SymE_toxin"/>
    <property type="match status" value="1"/>
</dbReference>
<dbReference type="Proteomes" id="UP001204144">
    <property type="component" value="Unassembled WGS sequence"/>
</dbReference>
<evidence type="ECO:0000259" key="1">
    <source>
        <dbReference type="Pfam" id="PF08845"/>
    </source>
</evidence>
<accession>A0AAE3H6U6</accession>
<proteinExistence type="predicted"/>
<dbReference type="GO" id="GO:0016788">
    <property type="term" value="F:hydrolase activity, acting on ester bonds"/>
    <property type="evidence" value="ECO:0007669"/>
    <property type="project" value="InterPro"/>
</dbReference>
<dbReference type="GO" id="GO:0016070">
    <property type="term" value="P:RNA metabolic process"/>
    <property type="evidence" value="ECO:0007669"/>
    <property type="project" value="InterPro"/>
</dbReference>
<dbReference type="AlphaFoldDB" id="A0AAE3H6U6"/>
<comment type="caution">
    <text evidence="2">The sequence shown here is derived from an EMBL/GenBank/DDBJ whole genome shotgun (WGS) entry which is preliminary data.</text>
</comment>
<protein>
    <submittedName>
        <fullName evidence="2">Type I addiction module toxin, SymE family</fullName>
    </submittedName>
</protein>
<feature type="domain" description="Toxin SymE-like" evidence="1">
    <location>
        <begin position="20"/>
        <end position="55"/>
    </location>
</feature>
<evidence type="ECO:0000313" key="3">
    <source>
        <dbReference type="Proteomes" id="UP001204144"/>
    </source>
</evidence>
<dbReference type="EMBL" id="RJUF01000180">
    <property type="protein sequence ID" value="MCP9765134.1"/>
    <property type="molecule type" value="Genomic_DNA"/>
</dbReference>
<name>A0AAE3H6U6_9BACT</name>
<organism evidence="2 3">
    <name type="scientific">Lacihabitans soyangensis</name>
    <dbReference type="NCBI Taxonomy" id="869394"/>
    <lineage>
        <taxon>Bacteria</taxon>
        <taxon>Pseudomonadati</taxon>
        <taxon>Bacteroidota</taxon>
        <taxon>Cytophagia</taxon>
        <taxon>Cytophagales</taxon>
        <taxon>Leadbetterellaceae</taxon>
        <taxon>Lacihabitans</taxon>
    </lineage>
</organism>
<dbReference type="GO" id="GO:0005737">
    <property type="term" value="C:cytoplasm"/>
    <property type="evidence" value="ECO:0007669"/>
    <property type="project" value="InterPro"/>
</dbReference>
<dbReference type="RefSeq" id="WP_255038823.1">
    <property type="nucleotide sequence ID" value="NZ_RJUF01000180.1"/>
</dbReference>
<keyword evidence="3" id="KW-1185">Reference proteome</keyword>
<reference evidence="2 3" key="1">
    <citation type="submission" date="2018-11" db="EMBL/GenBank/DDBJ databases">
        <title>Novel bacteria species description.</title>
        <authorList>
            <person name="Han J.-H."/>
        </authorList>
    </citation>
    <scope>NUCLEOTIDE SEQUENCE [LARGE SCALE GENOMIC DNA]</scope>
    <source>
        <strain evidence="2 3">KCTC23259</strain>
    </source>
</reference>
<dbReference type="GO" id="GO:0003723">
    <property type="term" value="F:RNA binding"/>
    <property type="evidence" value="ECO:0007669"/>
    <property type="project" value="InterPro"/>
</dbReference>
<dbReference type="InterPro" id="IPR014944">
    <property type="entry name" value="Toxin_SymE-like"/>
</dbReference>
<gene>
    <name evidence="2" type="ORF">EGI31_19545</name>
</gene>
<evidence type="ECO:0000313" key="2">
    <source>
        <dbReference type="EMBL" id="MCP9765134.1"/>
    </source>
</evidence>
<sequence length="58" mass="6863">MQEFRKIKTQEKWEKRKWDLKVVPQLLLKGEWLKEAGFEAGMTCSIKVENGRLTILSI</sequence>